<gene>
    <name evidence="3" type="ORF">SAMN04487963_2560</name>
</gene>
<dbReference type="EMBL" id="FOUE01000003">
    <property type="protein sequence ID" value="SFM43105.1"/>
    <property type="molecule type" value="Genomic_DNA"/>
</dbReference>
<keyword evidence="1" id="KW-0732">Signal</keyword>
<dbReference type="STRING" id="488535.SAMN04487963_2560"/>
<dbReference type="InterPro" id="IPR006860">
    <property type="entry name" value="FecR"/>
</dbReference>
<dbReference type="Gene3D" id="2.60.40.10">
    <property type="entry name" value="Immunoglobulins"/>
    <property type="match status" value="1"/>
</dbReference>
<dbReference type="InterPro" id="IPR013783">
    <property type="entry name" value="Ig-like_fold"/>
</dbReference>
<dbReference type="Gene3D" id="2.60.120.1440">
    <property type="match status" value="1"/>
</dbReference>
<feature type="chain" id="PRO_5011790841" evidence="1">
    <location>
        <begin position="39"/>
        <end position="556"/>
    </location>
</feature>
<keyword evidence="4" id="KW-1185">Reference proteome</keyword>
<feature type="domain" description="FecR protein" evidence="2">
    <location>
        <begin position="160"/>
        <end position="254"/>
    </location>
</feature>
<proteinExistence type="predicted"/>
<evidence type="ECO:0000256" key="1">
    <source>
        <dbReference type="SAM" id="SignalP"/>
    </source>
</evidence>
<dbReference type="PANTHER" id="PTHR38731">
    <property type="entry name" value="LIPL45-RELATED LIPOPROTEIN-RELATED"/>
    <property type="match status" value="1"/>
</dbReference>
<name>A0A1I4QTP8_9GAMM</name>
<organism evidence="3 4">
    <name type="scientific">Marinobacter zhejiangensis</name>
    <dbReference type="NCBI Taxonomy" id="488535"/>
    <lineage>
        <taxon>Bacteria</taxon>
        <taxon>Pseudomonadati</taxon>
        <taxon>Pseudomonadota</taxon>
        <taxon>Gammaproteobacteria</taxon>
        <taxon>Pseudomonadales</taxon>
        <taxon>Marinobacteraceae</taxon>
        <taxon>Marinobacter</taxon>
    </lineage>
</organism>
<evidence type="ECO:0000313" key="3">
    <source>
        <dbReference type="EMBL" id="SFM43105.1"/>
    </source>
</evidence>
<accession>A0A1I4QTP8</accession>
<reference evidence="4" key="1">
    <citation type="submission" date="2016-10" db="EMBL/GenBank/DDBJ databases">
        <authorList>
            <person name="Varghese N."/>
            <person name="Submissions S."/>
        </authorList>
    </citation>
    <scope>NUCLEOTIDE SEQUENCE [LARGE SCALE GENOMIC DNA]</scope>
    <source>
        <strain evidence="4">CGMCC 1.7061</strain>
    </source>
</reference>
<dbReference type="Pfam" id="PF04773">
    <property type="entry name" value="FecR"/>
    <property type="match status" value="1"/>
</dbReference>
<protein>
    <submittedName>
        <fullName evidence="3">FecR family protein</fullName>
    </submittedName>
</protein>
<dbReference type="Proteomes" id="UP000198519">
    <property type="component" value="Unassembled WGS sequence"/>
</dbReference>
<sequence length="556" mass="60258">MRDRQTMLRSLTAHRALIRRTPALVLAALTAICTGAQAQLPLAQGSQLPGRTATQQASTGADWVYTVKEGEHLDGLAQELLATPFTGAQLLIHNRLPAHTVFAAGDTLRIPLSWLRQQPEPAKATAVTGNVRIISASDGRQRPLAEDTLIRVGDEILSRTGNATIELADGSTIRINPNSRLIFNKLTQYGKAGMVDTRLRLDHGGISTHVRPLERGGARFEVETPSAVAAVRGTAFSLQSHPGTTDLQVTEGVVAFGPAGKTRNIPAGFSASVDANRPGVVDIYRLPPAPEPNPLPPRLQALPAELSWNSNALHRIDIFEADSGRWIKSDEVHGSHYALNYLDNGRYTINIASLDTRGVAGLPANVMVDVDLTARPATLVAPEEGAGVNDDLPEFQWSYRGSNEVGRVEISETEDFGNLVATSEWAPDDTALPSRPLTPGQYYWRVVTEAGGNSVATTSPRPFVINGTLPPVHILSINYIDSQVRIFWEKTDTAGGYLLQLSEGPEFRNIVKEATVQDTTAALRLIPGRRYFVRLKALSEGPLASRWGPGRELFIE</sequence>
<dbReference type="AlphaFoldDB" id="A0A1I4QTP8"/>
<evidence type="ECO:0000313" key="4">
    <source>
        <dbReference type="Proteomes" id="UP000198519"/>
    </source>
</evidence>
<dbReference type="PANTHER" id="PTHR38731:SF1">
    <property type="entry name" value="FECR PROTEIN DOMAIN-CONTAINING PROTEIN"/>
    <property type="match status" value="1"/>
</dbReference>
<evidence type="ECO:0000259" key="2">
    <source>
        <dbReference type="Pfam" id="PF04773"/>
    </source>
</evidence>
<feature type="signal peptide" evidence="1">
    <location>
        <begin position="1"/>
        <end position="38"/>
    </location>
</feature>